<dbReference type="OrthoDB" id="9793448at2"/>
<feature type="transmembrane region" description="Helical" evidence="7">
    <location>
        <begin position="12"/>
        <end position="37"/>
    </location>
</feature>
<keyword evidence="5 7" id="KW-1133">Transmembrane helix</keyword>
<dbReference type="AlphaFoldDB" id="A0A318XPY7"/>
<dbReference type="PROSITE" id="PS50928">
    <property type="entry name" value="ABC_TM1"/>
    <property type="match status" value="1"/>
</dbReference>
<keyword evidence="10" id="KW-1185">Reference proteome</keyword>
<evidence type="ECO:0000259" key="8">
    <source>
        <dbReference type="PROSITE" id="PS50928"/>
    </source>
</evidence>
<evidence type="ECO:0000256" key="7">
    <source>
        <dbReference type="RuleBase" id="RU363032"/>
    </source>
</evidence>
<protein>
    <submittedName>
        <fullName evidence="9">Multiple sugar transport system permease protein/raffinose/stachyose/melibiose transport system permease protein</fullName>
    </submittedName>
</protein>
<keyword evidence="2 7" id="KW-0813">Transport</keyword>
<evidence type="ECO:0000256" key="3">
    <source>
        <dbReference type="ARBA" id="ARBA00022475"/>
    </source>
</evidence>
<dbReference type="GO" id="GO:0055085">
    <property type="term" value="P:transmembrane transport"/>
    <property type="evidence" value="ECO:0007669"/>
    <property type="project" value="InterPro"/>
</dbReference>
<keyword evidence="6 7" id="KW-0472">Membrane</keyword>
<dbReference type="EMBL" id="QKMR01000001">
    <property type="protein sequence ID" value="PYG90401.1"/>
    <property type="molecule type" value="Genomic_DNA"/>
</dbReference>
<organism evidence="9 10">
    <name type="scientific">Ruminiclostridium sufflavum DSM 19573</name>
    <dbReference type="NCBI Taxonomy" id="1121337"/>
    <lineage>
        <taxon>Bacteria</taxon>
        <taxon>Bacillati</taxon>
        <taxon>Bacillota</taxon>
        <taxon>Clostridia</taxon>
        <taxon>Eubacteriales</taxon>
        <taxon>Oscillospiraceae</taxon>
        <taxon>Ruminiclostridium</taxon>
    </lineage>
</organism>
<gene>
    <name evidence="9" type="ORF">LY28_00284</name>
</gene>
<name>A0A318XPY7_9FIRM</name>
<dbReference type="Pfam" id="PF00528">
    <property type="entry name" value="BPD_transp_1"/>
    <property type="match status" value="1"/>
</dbReference>
<dbReference type="Gene3D" id="1.10.3720.10">
    <property type="entry name" value="MetI-like"/>
    <property type="match status" value="1"/>
</dbReference>
<dbReference type="PANTHER" id="PTHR43744:SF8">
    <property type="entry name" value="SN-GLYCEROL-3-PHOSPHATE TRANSPORT SYSTEM PERMEASE PROTEIN UGPE"/>
    <property type="match status" value="1"/>
</dbReference>
<evidence type="ECO:0000256" key="5">
    <source>
        <dbReference type="ARBA" id="ARBA00022989"/>
    </source>
</evidence>
<sequence length="282" mass="31540">MKTIHSAKGNSLIYKAISQVFMLVMTLLILFPIYFMFINSFKSRPDFIKNPIGLPAPFTVQSFLDAFAGKNFVSWFGNSIFLMLASIVITTLFSCLAAFAFARMDFKGSKTIFNMMIPLMSIPPIIMLIPLYKVMAVLNLVNTRASVILIYSGIMVPFTIFLLKNFFANVPKSLTEAAFIDGATQFQTFYKIIIPLSKSALITASIVNIVWVWNELLIALVFLQDESMRTIIVGLTLFKSRYTLNVPVIMAGLSIATIPMLLVYIFGQRYLVQGLLSGAVKE</sequence>
<keyword evidence="3" id="KW-1003">Cell membrane</keyword>
<evidence type="ECO:0000256" key="6">
    <source>
        <dbReference type="ARBA" id="ARBA00023136"/>
    </source>
</evidence>
<dbReference type="PANTHER" id="PTHR43744">
    <property type="entry name" value="ABC TRANSPORTER PERMEASE PROTEIN MG189-RELATED-RELATED"/>
    <property type="match status" value="1"/>
</dbReference>
<evidence type="ECO:0000313" key="9">
    <source>
        <dbReference type="EMBL" id="PYG90401.1"/>
    </source>
</evidence>
<dbReference type="InterPro" id="IPR000515">
    <property type="entry name" value="MetI-like"/>
</dbReference>
<dbReference type="SUPFAM" id="SSF161098">
    <property type="entry name" value="MetI-like"/>
    <property type="match status" value="1"/>
</dbReference>
<proteinExistence type="inferred from homology"/>
<feature type="transmembrane region" description="Helical" evidence="7">
    <location>
        <begin position="244"/>
        <end position="266"/>
    </location>
</feature>
<feature type="transmembrane region" description="Helical" evidence="7">
    <location>
        <begin position="144"/>
        <end position="163"/>
    </location>
</feature>
<dbReference type="RefSeq" id="WP_110460372.1">
    <property type="nucleotide sequence ID" value="NZ_QKMR01000001.1"/>
</dbReference>
<feature type="transmembrane region" description="Helical" evidence="7">
    <location>
        <begin position="200"/>
        <end position="224"/>
    </location>
</feature>
<dbReference type="Proteomes" id="UP000248132">
    <property type="component" value="Unassembled WGS sequence"/>
</dbReference>
<comment type="similarity">
    <text evidence="7">Belongs to the binding-protein-dependent transport system permease family.</text>
</comment>
<dbReference type="CDD" id="cd06261">
    <property type="entry name" value="TM_PBP2"/>
    <property type="match status" value="1"/>
</dbReference>
<evidence type="ECO:0000256" key="1">
    <source>
        <dbReference type="ARBA" id="ARBA00004651"/>
    </source>
</evidence>
<dbReference type="GO" id="GO:0005886">
    <property type="term" value="C:plasma membrane"/>
    <property type="evidence" value="ECO:0007669"/>
    <property type="project" value="UniProtKB-SubCell"/>
</dbReference>
<keyword evidence="9" id="KW-0762">Sugar transport</keyword>
<reference evidence="9 10" key="1">
    <citation type="submission" date="2018-06" db="EMBL/GenBank/DDBJ databases">
        <title>Genomic Encyclopedia of Type Strains, Phase I: the one thousand microbial genomes (KMG-I) project.</title>
        <authorList>
            <person name="Kyrpides N."/>
        </authorList>
    </citation>
    <scope>NUCLEOTIDE SEQUENCE [LARGE SCALE GENOMIC DNA]</scope>
    <source>
        <strain evidence="9 10">DSM 19573</strain>
    </source>
</reference>
<feature type="transmembrane region" description="Helical" evidence="7">
    <location>
        <begin position="80"/>
        <end position="101"/>
    </location>
</feature>
<accession>A0A318XPY7</accession>
<feature type="domain" description="ABC transmembrane type-1" evidence="8">
    <location>
        <begin position="76"/>
        <end position="267"/>
    </location>
</feature>
<evidence type="ECO:0000256" key="4">
    <source>
        <dbReference type="ARBA" id="ARBA00022692"/>
    </source>
</evidence>
<keyword evidence="4 7" id="KW-0812">Transmembrane</keyword>
<dbReference type="InterPro" id="IPR035906">
    <property type="entry name" value="MetI-like_sf"/>
</dbReference>
<evidence type="ECO:0000313" key="10">
    <source>
        <dbReference type="Proteomes" id="UP000248132"/>
    </source>
</evidence>
<comment type="caution">
    <text evidence="9">The sequence shown here is derived from an EMBL/GenBank/DDBJ whole genome shotgun (WGS) entry which is preliminary data.</text>
</comment>
<comment type="subcellular location">
    <subcellularLocation>
        <location evidence="1 7">Cell membrane</location>
        <topology evidence="1 7">Multi-pass membrane protein</topology>
    </subcellularLocation>
</comment>
<evidence type="ECO:0000256" key="2">
    <source>
        <dbReference type="ARBA" id="ARBA00022448"/>
    </source>
</evidence>
<feature type="transmembrane region" description="Helical" evidence="7">
    <location>
        <begin position="113"/>
        <end position="132"/>
    </location>
</feature>